<feature type="region of interest" description="Disordered" evidence="7">
    <location>
        <begin position="1"/>
        <end position="25"/>
    </location>
</feature>
<evidence type="ECO:0000256" key="4">
    <source>
        <dbReference type="ARBA" id="ARBA00022692"/>
    </source>
</evidence>
<feature type="transmembrane region" description="Helical" evidence="8">
    <location>
        <begin position="418"/>
        <end position="438"/>
    </location>
</feature>
<feature type="transmembrane region" description="Helical" evidence="8">
    <location>
        <begin position="297"/>
        <end position="318"/>
    </location>
</feature>
<dbReference type="InterPro" id="IPR036259">
    <property type="entry name" value="MFS_trans_sf"/>
</dbReference>
<organism evidence="10 11">
    <name type="scientific">Enterovirga rhinocerotis</name>
    <dbReference type="NCBI Taxonomy" id="1339210"/>
    <lineage>
        <taxon>Bacteria</taxon>
        <taxon>Pseudomonadati</taxon>
        <taxon>Pseudomonadota</taxon>
        <taxon>Alphaproteobacteria</taxon>
        <taxon>Hyphomicrobiales</taxon>
        <taxon>Methylobacteriaceae</taxon>
        <taxon>Enterovirga</taxon>
    </lineage>
</organism>
<dbReference type="Proteomes" id="UP000295122">
    <property type="component" value="Unassembled WGS sequence"/>
</dbReference>
<feature type="transmembrane region" description="Helical" evidence="8">
    <location>
        <begin position="104"/>
        <end position="124"/>
    </location>
</feature>
<feature type="compositionally biased region" description="Basic and acidic residues" evidence="7">
    <location>
        <begin position="13"/>
        <end position="25"/>
    </location>
</feature>
<evidence type="ECO:0000259" key="9">
    <source>
        <dbReference type="PROSITE" id="PS50850"/>
    </source>
</evidence>
<dbReference type="GO" id="GO:0005886">
    <property type="term" value="C:plasma membrane"/>
    <property type="evidence" value="ECO:0007669"/>
    <property type="project" value="UniProtKB-SubCell"/>
</dbReference>
<name>A0A4R7BZW6_9HYPH</name>
<keyword evidence="5 8" id="KW-1133">Transmembrane helix</keyword>
<dbReference type="OrthoDB" id="9783227at2"/>
<dbReference type="InterPro" id="IPR005829">
    <property type="entry name" value="Sugar_transporter_CS"/>
</dbReference>
<dbReference type="PANTHER" id="PTHR43045">
    <property type="entry name" value="SHIKIMATE TRANSPORTER"/>
    <property type="match status" value="1"/>
</dbReference>
<dbReference type="AlphaFoldDB" id="A0A4R7BZW6"/>
<evidence type="ECO:0000256" key="8">
    <source>
        <dbReference type="SAM" id="Phobius"/>
    </source>
</evidence>
<keyword evidence="11" id="KW-1185">Reference proteome</keyword>
<keyword evidence="2" id="KW-0813">Transport</keyword>
<proteinExistence type="predicted"/>
<evidence type="ECO:0000256" key="3">
    <source>
        <dbReference type="ARBA" id="ARBA00022475"/>
    </source>
</evidence>
<protein>
    <submittedName>
        <fullName evidence="10">Putative MFS family arabinose efflux permease</fullName>
    </submittedName>
</protein>
<gene>
    <name evidence="10" type="ORF">EV668_2491</name>
</gene>
<dbReference type="Gene3D" id="1.20.1250.20">
    <property type="entry name" value="MFS general substrate transporter like domains"/>
    <property type="match status" value="2"/>
</dbReference>
<dbReference type="PROSITE" id="PS00216">
    <property type="entry name" value="SUGAR_TRANSPORT_1"/>
    <property type="match status" value="1"/>
</dbReference>
<dbReference type="PROSITE" id="PS50850">
    <property type="entry name" value="MFS"/>
    <property type="match status" value="1"/>
</dbReference>
<comment type="caution">
    <text evidence="10">The sequence shown here is derived from an EMBL/GenBank/DDBJ whole genome shotgun (WGS) entry which is preliminary data.</text>
</comment>
<dbReference type="GO" id="GO:0022857">
    <property type="term" value="F:transmembrane transporter activity"/>
    <property type="evidence" value="ECO:0007669"/>
    <property type="project" value="InterPro"/>
</dbReference>
<comment type="subcellular location">
    <subcellularLocation>
        <location evidence="1">Cell membrane</location>
        <topology evidence="1">Multi-pass membrane protein</topology>
    </subcellularLocation>
</comment>
<sequence>MSSADVAVPTTAELERDARRVSSEHERVGPGEIALGVIIGRTSEFFDFFVFGIGCVLVFPQLVFPFTDRLTGTLYSFLLFALAFVVRPLGSVIFMAIDRKHGRMAKLTIALFLLGFSTAAVAFQPGYEVIGYWAIVVIALCRIGQGLALGGAWDGLSSLLALYVPEDRRGWYAMLPQLGAPFGFILASCLFAFFKASLSDADFLSWGWRYPFFVAMTINVVALFARLRIVATQEFAELFASRELQPKPVAEVVRATGGTILIGAFVPLASYALFHLVTIFPISWISLFTQRSVPEFLMVQAAGAVVCAGAIMTSGLIADQIGRRNLLAIAAVLIGLFSLCSIAAPLLFGDSLAGQTIYVILGFGLLGLSYGQAAGALASHFGTAYRYTGSALTADLAWLIGAGFAPLVALTVSSELGLAWVGVYLLSGAICTLAALALNRNLQFHR</sequence>
<evidence type="ECO:0000256" key="5">
    <source>
        <dbReference type="ARBA" id="ARBA00022989"/>
    </source>
</evidence>
<dbReference type="InterPro" id="IPR020846">
    <property type="entry name" value="MFS_dom"/>
</dbReference>
<feature type="transmembrane region" description="Helical" evidence="8">
    <location>
        <begin position="45"/>
        <end position="63"/>
    </location>
</feature>
<accession>A0A4R7BZW6</accession>
<dbReference type="SUPFAM" id="SSF103473">
    <property type="entry name" value="MFS general substrate transporter"/>
    <property type="match status" value="1"/>
</dbReference>
<evidence type="ECO:0000256" key="2">
    <source>
        <dbReference type="ARBA" id="ARBA00022448"/>
    </source>
</evidence>
<keyword evidence="3" id="KW-1003">Cell membrane</keyword>
<evidence type="ECO:0000256" key="6">
    <source>
        <dbReference type="ARBA" id="ARBA00023136"/>
    </source>
</evidence>
<feature type="transmembrane region" description="Helical" evidence="8">
    <location>
        <begin position="356"/>
        <end position="378"/>
    </location>
</feature>
<feature type="domain" description="Major facilitator superfamily (MFS) profile" evidence="9">
    <location>
        <begin position="33"/>
        <end position="446"/>
    </location>
</feature>
<evidence type="ECO:0000313" key="10">
    <source>
        <dbReference type="EMBL" id="TDR89656.1"/>
    </source>
</evidence>
<dbReference type="PANTHER" id="PTHR43045:SF2">
    <property type="entry name" value="INNER MEMBRANE METABOLITE TRANSPORT PROTEIN YHJE"/>
    <property type="match status" value="1"/>
</dbReference>
<keyword evidence="6 8" id="KW-0472">Membrane</keyword>
<feature type="transmembrane region" description="Helical" evidence="8">
    <location>
        <begin position="390"/>
        <end position="412"/>
    </location>
</feature>
<dbReference type="InterPro" id="IPR005828">
    <property type="entry name" value="MFS_sugar_transport-like"/>
</dbReference>
<dbReference type="Pfam" id="PF00083">
    <property type="entry name" value="Sugar_tr"/>
    <property type="match status" value="1"/>
</dbReference>
<feature type="transmembrane region" description="Helical" evidence="8">
    <location>
        <begin position="260"/>
        <end position="285"/>
    </location>
</feature>
<evidence type="ECO:0000256" key="7">
    <source>
        <dbReference type="SAM" id="MobiDB-lite"/>
    </source>
</evidence>
<evidence type="ECO:0000313" key="11">
    <source>
        <dbReference type="Proteomes" id="UP000295122"/>
    </source>
</evidence>
<dbReference type="EMBL" id="SNZR01000013">
    <property type="protein sequence ID" value="TDR89656.1"/>
    <property type="molecule type" value="Genomic_DNA"/>
</dbReference>
<feature type="transmembrane region" description="Helical" evidence="8">
    <location>
        <begin position="130"/>
        <end position="150"/>
    </location>
</feature>
<feature type="transmembrane region" description="Helical" evidence="8">
    <location>
        <begin position="206"/>
        <end position="225"/>
    </location>
</feature>
<evidence type="ECO:0000256" key="1">
    <source>
        <dbReference type="ARBA" id="ARBA00004651"/>
    </source>
</evidence>
<feature type="transmembrane region" description="Helical" evidence="8">
    <location>
        <begin position="325"/>
        <end position="344"/>
    </location>
</feature>
<feature type="transmembrane region" description="Helical" evidence="8">
    <location>
        <begin position="171"/>
        <end position="194"/>
    </location>
</feature>
<keyword evidence="4 8" id="KW-0812">Transmembrane</keyword>
<reference evidence="10 11" key="1">
    <citation type="submission" date="2019-03" db="EMBL/GenBank/DDBJ databases">
        <title>Genomic Encyclopedia of Type Strains, Phase IV (KMG-IV): sequencing the most valuable type-strain genomes for metagenomic binning, comparative biology and taxonomic classification.</title>
        <authorList>
            <person name="Goeker M."/>
        </authorList>
    </citation>
    <scope>NUCLEOTIDE SEQUENCE [LARGE SCALE GENOMIC DNA]</scope>
    <source>
        <strain evidence="10 11">DSM 25903</strain>
    </source>
</reference>
<feature type="transmembrane region" description="Helical" evidence="8">
    <location>
        <begin position="75"/>
        <end position="97"/>
    </location>
</feature>